<dbReference type="EMBL" id="JAULSW010000001">
    <property type="protein sequence ID" value="KAK3394507.1"/>
    <property type="molecule type" value="Genomic_DNA"/>
</dbReference>
<feature type="compositionally biased region" description="Basic and acidic residues" evidence="1">
    <location>
        <begin position="242"/>
        <end position="275"/>
    </location>
</feature>
<feature type="compositionally biased region" description="Basic and acidic residues" evidence="1">
    <location>
        <begin position="496"/>
        <end position="568"/>
    </location>
</feature>
<feature type="compositionally biased region" description="Basic and acidic residues" evidence="1">
    <location>
        <begin position="438"/>
        <end position="448"/>
    </location>
</feature>
<organism evidence="3 4">
    <name type="scientific">Podospora didyma</name>
    <dbReference type="NCBI Taxonomy" id="330526"/>
    <lineage>
        <taxon>Eukaryota</taxon>
        <taxon>Fungi</taxon>
        <taxon>Dikarya</taxon>
        <taxon>Ascomycota</taxon>
        <taxon>Pezizomycotina</taxon>
        <taxon>Sordariomycetes</taxon>
        <taxon>Sordariomycetidae</taxon>
        <taxon>Sordariales</taxon>
        <taxon>Podosporaceae</taxon>
        <taxon>Podospora</taxon>
    </lineage>
</organism>
<feature type="compositionally biased region" description="Low complexity" evidence="1">
    <location>
        <begin position="309"/>
        <end position="320"/>
    </location>
</feature>
<feature type="compositionally biased region" description="Basic and acidic residues" evidence="1">
    <location>
        <begin position="649"/>
        <end position="700"/>
    </location>
</feature>
<dbReference type="PANTHER" id="PTHR39611:SF2">
    <property type="entry name" value="HYDROXYPROLINE-RICH GLYCOPROTEIN DZ-HRGP"/>
    <property type="match status" value="1"/>
</dbReference>
<name>A0AAE0U8A5_9PEZI</name>
<evidence type="ECO:0000259" key="2">
    <source>
        <dbReference type="Pfam" id="PF24355"/>
    </source>
</evidence>
<dbReference type="Pfam" id="PF24355">
    <property type="entry name" value="DUF7514"/>
    <property type="match status" value="1"/>
</dbReference>
<feature type="compositionally biased region" description="Basic residues" evidence="1">
    <location>
        <begin position="324"/>
        <end position="334"/>
    </location>
</feature>
<dbReference type="InterPro" id="IPR055936">
    <property type="entry name" value="DUF7514"/>
</dbReference>
<reference evidence="3" key="2">
    <citation type="submission" date="2023-06" db="EMBL/GenBank/DDBJ databases">
        <authorList>
            <consortium name="Lawrence Berkeley National Laboratory"/>
            <person name="Haridas S."/>
            <person name="Hensen N."/>
            <person name="Bonometti L."/>
            <person name="Westerberg I."/>
            <person name="Brannstrom I.O."/>
            <person name="Guillou S."/>
            <person name="Cros-Aarteil S."/>
            <person name="Calhoun S."/>
            <person name="Kuo A."/>
            <person name="Mondo S."/>
            <person name="Pangilinan J."/>
            <person name="Riley R."/>
            <person name="LaButti K."/>
            <person name="Andreopoulos B."/>
            <person name="Lipzen A."/>
            <person name="Chen C."/>
            <person name="Yanf M."/>
            <person name="Daum C."/>
            <person name="Ng V."/>
            <person name="Clum A."/>
            <person name="Steindorff A."/>
            <person name="Ohm R."/>
            <person name="Martin F."/>
            <person name="Silar P."/>
            <person name="Natvig D."/>
            <person name="Lalanne C."/>
            <person name="Gautier V."/>
            <person name="Ament-velasquez S.L."/>
            <person name="Kruys A."/>
            <person name="Hutchinson M.I."/>
            <person name="Powell A.J."/>
            <person name="Barry K."/>
            <person name="Miller A.N."/>
            <person name="Grigoriev I.V."/>
            <person name="Debuchy R."/>
            <person name="Gladieux P."/>
            <person name="Thoren M.H."/>
            <person name="Johannesson H."/>
        </authorList>
    </citation>
    <scope>NUCLEOTIDE SEQUENCE</scope>
    <source>
        <strain evidence="3">CBS 232.78</strain>
    </source>
</reference>
<feature type="domain" description="DUF7514" evidence="2">
    <location>
        <begin position="16"/>
        <end position="177"/>
    </location>
</feature>
<feature type="compositionally biased region" description="Basic and acidic residues" evidence="1">
    <location>
        <begin position="285"/>
        <end position="298"/>
    </location>
</feature>
<sequence length="722" mass="83499">MAAPASDAKDGKAFYGYLFDKHKPIPNPTPVLDSLLRALAIHIRNEIGDKADKKLTPTKLAAFYKDAGHNYESLFVEMPAQSISFIYQVQGCQHTLQPTANDFDPPSIPALTVRGFVRWQAIQTLLEPQTHVPVLQFAVRNWALKNPVDGSPFPPDLPTEAFPLETDPDTDQWHRGCAHKLREEATPKEPSRAEFADRKVPFSHVRINPTSPRDYFARAPNVSYVHVPSSPYPGRGVGAGRSPERDRERERERERDRERERERDRDRERDREREHRLHRQGSSSADERRRRSFSEHAPHAGAPPEPVRPVRVPQVVPERAPTSRARRHSQPHHHSSSETDDTQISPGTKRVPSQPQRRSRDPPPISVRHVYTGAEDGPRGARASMPPPPHPHTRSRSPSAGPHPDRVVARADDHKRRSIFDYGKEKLSSLLDGGGSTERQRSGSRGKDAQLLNHHSSARSSREDNVAGSRLSRAWSGDEPDDEDPEVAARRRRLKRDRDRDMQRERDRDRDRERDRERDRDRDRDARDRDRDRTVVRDRERDRSFKEHRDRDRDRADRDSRGRDKSDGGARLSSDGSRLASGDRPLRVPHRDRDLPPQRPGDTDEDTPSPREFSRSGPYLPRPENHRRTSSHADIDRRREWDSPATAAARERLRDPPEARERDRERERERWRREDRDRDREPRVPRDRDRDRADRERDRMPSPVVTGVSGRKYPDVGWSRDG</sequence>
<dbReference type="PANTHER" id="PTHR39611">
    <property type="entry name" value="HYDROXYPROLINE-RICH GLYCOPROTEIN DZ-HRGP-RELATED"/>
    <property type="match status" value="1"/>
</dbReference>
<feature type="compositionally biased region" description="Basic and acidic residues" evidence="1">
    <location>
        <begin position="584"/>
        <end position="596"/>
    </location>
</feature>
<protein>
    <recommendedName>
        <fullName evidence="2">DUF7514 domain-containing protein</fullName>
    </recommendedName>
</protein>
<dbReference type="AlphaFoldDB" id="A0AAE0U8A5"/>
<reference evidence="3" key="1">
    <citation type="journal article" date="2023" name="Mol. Phylogenet. Evol.">
        <title>Genome-scale phylogeny and comparative genomics of the fungal order Sordariales.</title>
        <authorList>
            <person name="Hensen N."/>
            <person name="Bonometti L."/>
            <person name="Westerberg I."/>
            <person name="Brannstrom I.O."/>
            <person name="Guillou S."/>
            <person name="Cros-Aarteil S."/>
            <person name="Calhoun S."/>
            <person name="Haridas S."/>
            <person name="Kuo A."/>
            <person name="Mondo S."/>
            <person name="Pangilinan J."/>
            <person name="Riley R."/>
            <person name="LaButti K."/>
            <person name="Andreopoulos B."/>
            <person name="Lipzen A."/>
            <person name="Chen C."/>
            <person name="Yan M."/>
            <person name="Daum C."/>
            <person name="Ng V."/>
            <person name="Clum A."/>
            <person name="Steindorff A."/>
            <person name="Ohm R.A."/>
            <person name="Martin F."/>
            <person name="Silar P."/>
            <person name="Natvig D.O."/>
            <person name="Lalanne C."/>
            <person name="Gautier V."/>
            <person name="Ament-Velasquez S.L."/>
            <person name="Kruys A."/>
            <person name="Hutchinson M.I."/>
            <person name="Powell A.J."/>
            <person name="Barry K."/>
            <person name="Miller A.N."/>
            <person name="Grigoriev I.V."/>
            <person name="Debuchy R."/>
            <person name="Gladieux P."/>
            <person name="Hiltunen Thoren M."/>
            <person name="Johannesson H."/>
        </authorList>
    </citation>
    <scope>NUCLEOTIDE SEQUENCE</scope>
    <source>
        <strain evidence="3">CBS 232.78</strain>
    </source>
</reference>
<feature type="compositionally biased region" description="Basic and acidic residues" evidence="1">
    <location>
        <begin position="403"/>
        <end position="427"/>
    </location>
</feature>
<accession>A0AAE0U8A5</accession>
<feature type="compositionally biased region" description="Basic and acidic residues" evidence="1">
    <location>
        <begin position="712"/>
        <end position="722"/>
    </location>
</feature>
<gene>
    <name evidence="3" type="ORF">B0H63DRAFT_517630</name>
</gene>
<feature type="region of interest" description="Disordered" evidence="1">
    <location>
        <begin position="224"/>
        <end position="722"/>
    </location>
</feature>
<dbReference type="Proteomes" id="UP001285441">
    <property type="component" value="Unassembled WGS sequence"/>
</dbReference>
<proteinExistence type="predicted"/>
<evidence type="ECO:0000313" key="4">
    <source>
        <dbReference type="Proteomes" id="UP001285441"/>
    </source>
</evidence>
<comment type="caution">
    <text evidence="3">The sequence shown here is derived from an EMBL/GenBank/DDBJ whole genome shotgun (WGS) entry which is preliminary data.</text>
</comment>
<evidence type="ECO:0000256" key="1">
    <source>
        <dbReference type="SAM" id="MobiDB-lite"/>
    </source>
</evidence>
<evidence type="ECO:0000313" key="3">
    <source>
        <dbReference type="EMBL" id="KAK3394507.1"/>
    </source>
</evidence>
<keyword evidence="4" id="KW-1185">Reference proteome</keyword>
<feature type="compositionally biased region" description="Basic and acidic residues" evidence="1">
    <location>
        <begin position="623"/>
        <end position="642"/>
    </location>
</feature>